<proteinExistence type="predicted"/>
<dbReference type="EMBL" id="KV454212">
    <property type="protein sequence ID" value="ODQ58035.1"/>
    <property type="molecule type" value="Genomic_DNA"/>
</dbReference>
<dbReference type="InterPro" id="IPR016040">
    <property type="entry name" value="NAD(P)-bd_dom"/>
</dbReference>
<gene>
    <name evidence="2" type="ORF">WICANDRAFT_64183</name>
</gene>
<reference evidence="2 3" key="1">
    <citation type="journal article" date="2016" name="Proc. Natl. Acad. Sci. U.S.A.">
        <title>Comparative genomics of biotechnologically important yeasts.</title>
        <authorList>
            <person name="Riley R."/>
            <person name="Haridas S."/>
            <person name="Wolfe K.H."/>
            <person name="Lopes M.R."/>
            <person name="Hittinger C.T."/>
            <person name="Goeker M."/>
            <person name="Salamov A.A."/>
            <person name="Wisecaver J.H."/>
            <person name="Long T.M."/>
            <person name="Calvey C.H."/>
            <person name="Aerts A.L."/>
            <person name="Barry K.W."/>
            <person name="Choi C."/>
            <person name="Clum A."/>
            <person name="Coughlan A.Y."/>
            <person name="Deshpande S."/>
            <person name="Douglass A.P."/>
            <person name="Hanson S.J."/>
            <person name="Klenk H.-P."/>
            <person name="LaButti K.M."/>
            <person name="Lapidus A."/>
            <person name="Lindquist E.A."/>
            <person name="Lipzen A.M."/>
            <person name="Meier-Kolthoff J.P."/>
            <person name="Ohm R.A."/>
            <person name="Otillar R.P."/>
            <person name="Pangilinan J.L."/>
            <person name="Peng Y."/>
            <person name="Rokas A."/>
            <person name="Rosa C.A."/>
            <person name="Scheuner C."/>
            <person name="Sibirny A.A."/>
            <person name="Slot J.C."/>
            <person name="Stielow J.B."/>
            <person name="Sun H."/>
            <person name="Kurtzman C.P."/>
            <person name="Blackwell M."/>
            <person name="Grigoriev I.V."/>
            <person name="Jeffries T.W."/>
        </authorList>
    </citation>
    <scope>NUCLEOTIDE SEQUENCE [LARGE SCALE GENOMIC DNA]</scope>
    <source>
        <strain evidence="3">ATCC 58044 / CBS 1984 / NCYC 433 / NRRL Y-366-8</strain>
    </source>
</reference>
<dbReference type="InterPro" id="IPR036291">
    <property type="entry name" value="NAD(P)-bd_dom_sf"/>
</dbReference>
<feature type="domain" description="NAD(P)-binding" evidence="1">
    <location>
        <begin position="8"/>
        <end position="207"/>
    </location>
</feature>
<dbReference type="Proteomes" id="UP000094112">
    <property type="component" value="Unassembled WGS sequence"/>
</dbReference>
<dbReference type="OrthoDB" id="10254604at2759"/>
<dbReference type="GeneID" id="30200933"/>
<dbReference type="PANTHER" id="PTHR15020:SF50">
    <property type="entry name" value="UPF0659 PROTEIN YMR090W"/>
    <property type="match status" value="1"/>
</dbReference>
<organism evidence="2 3">
    <name type="scientific">Wickerhamomyces anomalus (strain ATCC 58044 / CBS 1984 / NCYC 433 / NRRL Y-366-8)</name>
    <name type="common">Yeast</name>
    <name type="synonym">Hansenula anomala</name>
    <dbReference type="NCBI Taxonomy" id="683960"/>
    <lineage>
        <taxon>Eukaryota</taxon>
        <taxon>Fungi</taxon>
        <taxon>Dikarya</taxon>
        <taxon>Ascomycota</taxon>
        <taxon>Saccharomycotina</taxon>
        <taxon>Saccharomycetes</taxon>
        <taxon>Phaffomycetales</taxon>
        <taxon>Wickerhamomycetaceae</taxon>
        <taxon>Wickerhamomyces</taxon>
    </lineage>
</organism>
<accession>A0A1E3NY60</accession>
<protein>
    <recommendedName>
        <fullName evidence="1">NAD(P)-binding domain-containing protein</fullName>
    </recommendedName>
</protein>
<dbReference type="SUPFAM" id="SSF51735">
    <property type="entry name" value="NAD(P)-binding Rossmann-fold domains"/>
    <property type="match status" value="1"/>
</dbReference>
<dbReference type="AlphaFoldDB" id="A0A1E3NY60"/>
<dbReference type="Gene3D" id="3.40.50.720">
    <property type="entry name" value="NAD(P)-binding Rossmann-like Domain"/>
    <property type="match status" value="1"/>
</dbReference>
<evidence type="ECO:0000313" key="3">
    <source>
        <dbReference type="Proteomes" id="UP000094112"/>
    </source>
</evidence>
<dbReference type="PANTHER" id="PTHR15020">
    <property type="entry name" value="FLAVIN REDUCTASE-RELATED"/>
    <property type="match status" value="1"/>
</dbReference>
<dbReference type="RefSeq" id="XP_019037242.1">
    <property type="nucleotide sequence ID" value="XM_019183687.1"/>
</dbReference>
<sequence length="231" mass="26111">MSKVAVIGATGQIGQLITKILSINNNVSVTGFVRNVEKAMSIFDSSIRLQEFSFNSTVDEIERLFNGFDTVIFTAGASAFDKYEDIAMVDLDGAFKVIEASEVSNVKRFIIISSINAHNRDFWYNVDVIKVYYAAKRAVDKYLAKTDLDWTILEPVPLVDEEATGKLRESQDAYDFSLNRYDFANDYLGIKVTRQDVAQFAFDALQNDKTIKKTIPLINGEFSFDEFIEKL</sequence>
<dbReference type="STRING" id="683960.A0A1E3NY60"/>
<evidence type="ECO:0000313" key="2">
    <source>
        <dbReference type="EMBL" id="ODQ58035.1"/>
    </source>
</evidence>
<keyword evidence="3" id="KW-1185">Reference proteome</keyword>
<name>A0A1E3NY60_WICAA</name>
<dbReference type="Pfam" id="PF13460">
    <property type="entry name" value="NAD_binding_10"/>
    <property type="match status" value="1"/>
</dbReference>
<dbReference type="CDD" id="cd05243">
    <property type="entry name" value="SDR_a5"/>
    <property type="match status" value="1"/>
</dbReference>
<evidence type="ECO:0000259" key="1">
    <source>
        <dbReference type="Pfam" id="PF13460"/>
    </source>
</evidence>